<dbReference type="PANTHER" id="PTHR32063:SF26">
    <property type="entry name" value="EFFLUX PUMP MEMBRANE TRANSPORTER"/>
    <property type="match status" value="1"/>
</dbReference>
<dbReference type="GO" id="GO:0042910">
    <property type="term" value="F:xenobiotic transmembrane transporter activity"/>
    <property type="evidence" value="ECO:0007669"/>
    <property type="project" value="TreeGrafter"/>
</dbReference>
<dbReference type="GO" id="GO:0005886">
    <property type="term" value="C:plasma membrane"/>
    <property type="evidence" value="ECO:0007669"/>
    <property type="project" value="TreeGrafter"/>
</dbReference>
<keyword evidence="1" id="KW-0812">Transmembrane</keyword>
<dbReference type="SUPFAM" id="SSF82693">
    <property type="entry name" value="Multidrug efflux transporter AcrB pore domain, PN1, PN2, PC1 and PC2 subdomains"/>
    <property type="match status" value="2"/>
</dbReference>
<organism evidence="3 4">
    <name type="scientific">Salmonella enterica I</name>
    <dbReference type="NCBI Taxonomy" id="59201"/>
    <lineage>
        <taxon>Bacteria</taxon>
        <taxon>Pseudomonadati</taxon>
        <taxon>Pseudomonadota</taxon>
        <taxon>Gammaproteobacteria</taxon>
        <taxon>Enterobacterales</taxon>
        <taxon>Enterobacteriaceae</taxon>
        <taxon>Salmonella</taxon>
    </lineage>
</organism>
<proteinExistence type="predicted"/>
<dbReference type="InterPro" id="IPR027463">
    <property type="entry name" value="AcrB_DN_DC_subdom"/>
</dbReference>
<dbReference type="SUPFAM" id="SSF82714">
    <property type="entry name" value="Multidrug efflux transporter AcrB TolC docking domain, DN and DC subdomains"/>
    <property type="match status" value="1"/>
</dbReference>
<gene>
    <name evidence="3" type="primary">bepE_3</name>
    <name evidence="3" type="ORF">NCTC8261_05643</name>
</gene>
<evidence type="ECO:0000256" key="2">
    <source>
        <dbReference type="ARBA" id="ARBA00022989"/>
    </source>
</evidence>
<keyword evidence="2" id="KW-1133">Transmembrane helix</keyword>
<keyword evidence="2" id="KW-0472">Membrane</keyword>
<evidence type="ECO:0000313" key="4">
    <source>
        <dbReference type="Proteomes" id="UP000254712"/>
    </source>
</evidence>
<dbReference type="InterPro" id="IPR001036">
    <property type="entry name" value="Acrflvin-R"/>
</dbReference>
<dbReference type="Pfam" id="PF00873">
    <property type="entry name" value="ACR_tran"/>
    <property type="match status" value="1"/>
</dbReference>
<reference evidence="3 4" key="1">
    <citation type="submission" date="2018-06" db="EMBL/GenBank/DDBJ databases">
        <authorList>
            <consortium name="Pathogen Informatics"/>
            <person name="Doyle S."/>
        </authorList>
    </citation>
    <scope>NUCLEOTIDE SEQUENCE [LARGE SCALE GENOMIC DNA]</scope>
    <source>
        <strain evidence="3 4">NCTC8261</strain>
    </source>
</reference>
<dbReference type="PANTHER" id="PTHR32063">
    <property type="match status" value="1"/>
</dbReference>
<name>A0A379WZW7_SALET</name>
<accession>A0A379WZW7</accession>
<protein>
    <submittedName>
        <fullName evidence="3">Cation transport protein</fullName>
    </submittedName>
</protein>
<evidence type="ECO:0000256" key="1">
    <source>
        <dbReference type="ARBA" id="ARBA00022692"/>
    </source>
</evidence>
<dbReference type="Proteomes" id="UP000254712">
    <property type="component" value="Unassembled WGS sequence"/>
</dbReference>
<dbReference type="AlphaFoldDB" id="A0A379WZW7"/>
<evidence type="ECO:0000313" key="3">
    <source>
        <dbReference type="EMBL" id="SUH39291.1"/>
    </source>
</evidence>
<sequence length="358" mass="38980">MPAQDKYYLVGIAQLPSGASLDRTEAVVKQMSAIALAEPGVESVVVFPGLSVNGPVNVPNSALMFAMLKPFDEREDPSLSANAIAGKLMHKFSHIPDGFIGIFPPPPVPGLGATGGFKLQIEDRAELGFEAMTKVQSEIMSKAMQTPELANMLASFQTNAPQLQVDIDRVKAKSMGVSLTDIFETLQINLGSLYVNDFNRFGRTWRVMAQADAPFRMQQEDIGLLKVRNAKGEMIPLSAFVTIMRQSGPDRIIHYNGFPSVDISGGPAPASPPDRRRTRLKRSCVKRYGRDGLRMDRSGLSGKTGRQLRACYFCAGGAVGLPDPGGAVQQLVAALRRPAYCAYVITLSHCRRVGIWRR</sequence>
<dbReference type="Gene3D" id="3.30.70.1440">
    <property type="entry name" value="Multidrug efflux transporter AcrB pore domain"/>
    <property type="match status" value="2"/>
</dbReference>
<dbReference type="EMBL" id="UGXT01000002">
    <property type="protein sequence ID" value="SUH39291.1"/>
    <property type="molecule type" value="Genomic_DNA"/>
</dbReference>
<dbReference type="Gene3D" id="3.30.70.1430">
    <property type="entry name" value="Multidrug efflux transporter AcrB pore domain"/>
    <property type="match status" value="1"/>
</dbReference>